<reference evidence="2 3" key="1">
    <citation type="submission" date="2023-01" db="EMBL/GenBank/DDBJ databases">
        <title>Complete genome sequence of Muricauda aquimarina strain IFOP_LL357.</title>
        <authorList>
            <person name="Gajardo G."/>
            <person name="Ueki S."/>
            <person name="Maruyama F."/>
        </authorList>
    </citation>
    <scope>NUCLEOTIDE SEQUENCE [LARGE SCALE GENOMIC DNA]</scope>
    <source>
        <strain evidence="2 3">IFOP_LL357</strain>
    </source>
</reference>
<dbReference type="InterPro" id="IPR008969">
    <property type="entry name" value="CarboxyPept-like_regulatory"/>
</dbReference>
<dbReference type="SUPFAM" id="SSF56935">
    <property type="entry name" value="Porins"/>
    <property type="match status" value="1"/>
</dbReference>
<feature type="chain" id="PRO_5047043112" evidence="1">
    <location>
        <begin position="19"/>
        <end position="892"/>
    </location>
</feature>
<proteinExistence type="predicted"/>
<dbReference type="SUPFAM" id="SSF49464">
    <property type="entry name" value="Carboxypeptidase regulatory domain-like"/>
    <property type="match status" value="1"/>
</dbReference>
<keyword evidence="2" id="KW-0675">Receptor</keyword>
<accession>A0AA48HNV5</accession>
<name>A0AA48HNV5_9FLAO</name>
<dbReference type="Gene3D" id="2.60.40.1120">
    <property type="entry name" value="Carboxypeptidase-like, regulatory domain"/>
    <property type="match status" value="1"/>
</dbReference>
<keyword evidence="3" id="KW-1185">Reference proteome</keyword>
<sequence length="892" mass="100844">MNKIFQALVLLFVTSAMAQKVTVTGIVSDSLKNPLDVANVVAVNQENQALDAFGITNDKGEYKLNLKTNASYILKVSYLGFKPAEIPLQTKESDMVLDVVLYEQAESLDEVEVVYEIPISIQGDTIVYNTDSFVSGTERKLADVLEKLPGIEVSDEGEIQVEGKTVTKVMVEGEEFFDGDSKLASKNIPANALSKIEVLRNYSEVSQLGGVTNNQDNVALNIKLKEGKKKFWFGEVTGGFGLDERYIAHPKLFYYSPDFSVNILTDLNNIGEVAFSSRDYWNFTGGFRSATRGTVGTSFSTSSSSQGISTAQNNRAKSLETKFGAINFSYKPSESWRLSGYGIYSYNNTLMQTTATNTYISSGETELTDTNTDQASKLGLLQFKSSYSPNERLQWDYQIQTRLSEEEQYTNTLSVSDVTDEIGQNNAQKPTTVTQNTNLYYTLNPEHIFAFEGQYEYSDEDPFYNAIRSEQPFGGLIPLDSDQSNYNINQKQYTQTNRLDAKLDYFWVTGAKSNINLTLGTTQSSQRFNSSIFQVLDEGSEITFNDDELNNNVQFNFSDMYLGFHYKWIMGKFTFNPGFHVHNYVAANTQLGSKVKNELTNIVPDLFINFQIKQSESIRFNYNITRNFTDINNLAAGYIFNNYNSVYQGNRDLESALYHNLSLNFFSFSMFNLQNIFARFNYSKRIDAFKVNTSIEGINQVRTTINSNLDDETFSGSGSFQRTFGRIKVKTNASLSLSNTFNIVNNAPQNSKSLTQSYSASVGSSFTNAPNLELGIGYTINDYDNGNTSTTYYTNRPFVKFDATFLKNFLFLVDYDHYIYTDKEGTIDNRYGFLDASLSYQKSDSKWEYSIEATNLTNNASLDQNSYDDLYFRTSNYMVQPRYVVLKVKYEL</sequence>
<evidence type="ECO:0000256" key="1">
    <source>
        <dbReference type="SAM" id="SignalP"/>
    </source>
</evidence>
<dbReference type="AlphaFoldDB" id="A0AA48HNV5"/>
<dbReference type="RefSeq" id="WP_338193329.1">
    <property type="nucleotide sequence ID" value="NZ_AP027268.1"/>
</dbReference>
<evidence type="ECO:0000313" key="2">
    <source>
        <dbReference type="EMBL" id="BDW92984.1"/>
    </source>
</evidence>
<evidence type="ECO:0000313" key="3">
    <source>
        <dbReference type="Proteomes" id="UP001330184"/>
    </source>
</evidence>
<feature type="signal peptide" evidence="1">
    <location>
        <begin position="1"/>
        <end position="18"/>
    </location>
</feature>
<protein>
    <submittedName>
        <fullName evidence="2">TonB-dependent receptor</fullName>
    </submittedName>
</protein>
<dbReference type="Proteomes" id="UP001330184">
    <property type="component" value="Chromosome"/>
</dbReference>
<gene>
    <name evidence="2" type="ORF">MACH07_18160</name>
</gene>
<organism evidence="2 3">
    <name type="scientific">Flagellimonas marinaquae</name>
    <dbReference type="NCBI Taxonomy" id="254955"/>
    <lineage>
        <taxon>Bacteria</taxon>
        <taxon>Pseudomonadati</taxon>
        <taxon>Bacteroidota</taxon>
        <taxon>Flavobacteriia</taxon>
        <taxon>Flavobacteriales</taxon>
        <taxon>Flavobacteriaceae</taxon>
        <taxon>Flagellimonas</taxon>
    </lineage>
</organism>
<dbReference type="EMBL" id="AP027268">
    <property type="protein sequence ID" value="BDW92984.1"/>
    <property type="molecule type" value="Genomic_DNA"/>
</dbReference>
<dbReference type="Pfam" id="PF13715">
    <property type="entry name" value="CarbopepD_reg_2"/>
    <property type="match status" value="1"/>
</dbReference>
<keyword evidence="1" id="KW-0732">Signal</keyword>